<proteinExistence type="predicted"/>
<dbReference type="InterPro" id="IPR016181">
    <property type="entry name" value="Acyl_CoA_acyltransferase"/>
</dbReference>
<evidence type="ECO:0000313" key="2">
    <source>
        <dbReference type="EMBL" id="SFN15368.1"/>
    </source>
</evidence>
<dbReference type="AlphaFoldDB" id="A0A1I4WNK7"/>
<keyword evidence="2" id="KW-0808">Transferase</keyword>
<dbReference type="InterPro" id="IPR000182">
    <property type="entry name" value="GNAT_dom"/>
</dbReference>
<dbReference type="SUPFAM" id="SSF55729">
    <property type="entry name" value="Acyl-CoA N-acyltransferases (Nat)"/>
    <property type="match status" value="1"/>
</dbReference>
<sequence>MFPIIKTERLTLNQVELNDAEFILFQRSSPEVTKYIRREPYTKVEQAIAFIEMITQQFTEKQSYTWALRNPETNEMLGSICLWNFSEDRKTAEIGYDLHPNFQGKGFMNEAMQATINYGFNQLNLNQIEAFTSKYNETSKKLLTQNNFILNSNRKDEDNEDNFIFELSK</sequence>
<keyword evidence="3" id="KW-1185">Reference proteome</keyword>
<dbReference type="STRING" id="684065.SAMN05421738_107109"/>
<evidence type="ECO:0000259" key="1">
    <source>
        <dbReference type="Pfam" id="PF13302"/>
    </source>
</evidence>
<reference evidence="3" key="1">
    <citation type="submission" date="2016-10" db="EMBL/GenBank/DDBJ databases">
        <authorList>
            <person name="Varghese N."/>
            <person name="Submissions S."/>
        </authorList>
    </citation>
    <scope>NUCLEOTIDE SEQUENCE [LARGE SCALE GENOMIC DNA]</scope>
    <source>
        <strain evidence="3">XJ109</strain>
    </source>
</reference>
<protein>
    <submittedName>
        <fullName evidence="2">Ribosomal-protein-alanine N-acetyltransferase</fullName>
    </submittedName>
</protein>
<dbReference type="InterPro" id="IPR051531">
    <property type="entry name" value="N-acetyltransferase"/>
</dbReference>
<feature type="domain" description="N-acetyltransferase" evidence="1">
    <location>
        <begin position="9"/>
        <end position="148"/>
    </location>
</feature>
<dbReference type="GO" id="GO:0016747">
    <property type="term" value="F:acyltransferase activity, transferring groups other than amino-acyl groups"/>
    <property type="evidence" value="ECO:0007669"/>
    <property type="project" value="InterPro"/>
</dbReference>
<dbReference type="OrthoDB" id="9811523at2"/>
<dbReference type="RefSeq" id="WP_092908162.1">
    <property type="nucleotide sequence ID" value="NZ_FOUZ01000007.1"/>
</dbReference>
<dbReference type="Gene3D" id="3.40.630.30">
    <property type="match status" value="1"/>
</dbReference>
<dbReference type="Pfam" id="PF13302">
    <property type="entry name" value="Acetyltransf_3"/>
    <property type="match status" value="1"/>
</dbReference>
<evidence type="ECO:0000313" key="3">
    <source>
        <dbReference type="Proteomes" id="UP000199149"/>
    </source>
</evidence>
<dbReference type="Proteomes" id="UP000199149">
    <property type="component" value="Unassembled WGS sequence"/>
</dbReference>
<dbReference type="PANTHER" id="PTHR43792">
    <property type="entry name" value="GNAT FAMILY, PUTATIVE (AFU_ORTHOLOGUE AFUA_3G00765)-RELATED-RELATED"/>
    <property type="match status" value="1"/>
</dbReference>
<accession>A0A1I4WNK7</accession>
<name>A0A1I4WNK7_9FLAO</name>
<gene>
    <name evidence="2" type="ORF">SAMN05421738_107109</name>
</gene>
<organism evidence="2 3">
    <name type="scientific">Algoriella xinjiangensis</name>
    <dbReference type="NCBI Taxonomy" id="684065"/>
    <lineage>
        <taxon>Bacteria</taxon>
        <taxon>Pseudomonadati</taxon>
        <taxon>Bacteroidota</taxon>
        <taxon>Flavobacteriia</taxon>
        <taxon>Flavobacteriales</taxon>
        <taxon>Weeksellaceae</taxon>
        <taxon>Algoriella</taxon>
    </lineage>
</organism>
<dbReference type="EMBL" id="FOUZ01000007">
    <property type="protein sequence ID" value="SFN15368.1"/>
    <property type="molecule type" value="Genomic_DNA"/>
</dbReference>